<evidence type="ECO:0000256" key="22">
    <source>
        <dbReference type="SAM" id="MobiDB-lite"/>
    </source>
</evidence>
<dbReference type="GO" id="GO:0032153">
    <property type="term" value="C:cell division site"/>
    <property type="evidence" value="ECO:0007669"/>
    <property type="project" value="TreeGrafter"/>
</dbReference>
<dbReference type="AlphaFoldDB" id="A0A967B2E8"/>
<dbReference type="NCBIfam" id="TIGR02614">
    <property type="entry name" value="ftsW"/>
    <property type="match status" value="1"/>
</dbReference>
<keyword evidence="4" id="KW-0132">Cell division</keyword>
<feature type="region of interest" description="Disordered" evidence="22">
    <location>
        <begin position="1"/>
        <end position="50"/>
    </location>
</feature>
<dbReference type="EMBL" id="JAAOIV010000006">
    <property type="protein sequence ID" value="NHN56035.1"/>
    <property type="molecule type" value="Genomic_DNA"/>
</dbReference>
<evidence type="ECO:0000256" key="16">
    <source>
        <dbReference type="ARBA" id="ARBA00038053"/>
    </source>
</evidence>
<evidence type="ECO:0000256" key="3">
    <source>
        <dbReference type="ARBA" id="ARBA00022475"/>
    </source>
</evidence>
<feature type="transmembrane region" description="Helical" evidence="23">
    <location>
        <begin position="170"/>
        <end position="188"/>
    </location>
</feature>
<comment type="catalytic activity">
    <reaction evidence="20">
        <text>[GlcNAc-(1-&gt;4)-Mur2Ac(oyl-L-Ala-gamma-D-Glu-L-Lys-D-Ala-D-Ala)](n)-di-trans,octa-cis-undecaprenyl diphosphate + beta-D-GlcNAc-(1-&gt;4)-Mur2Ac(oyl-L-Ala-gamma-D-Glu-L-Lys-D-Ala-D-Ala)-di-trans,octa-cis-undecaprenyl diphosphate = [GlcNAc-(1-&gt;4)-Mur2Ac(oyl-L-Ala-gamma-D-Glu-L-Lys-D-Ala-D-Ala)](n+1)-di-trans,octa-cis-undecaprenyl diphosphate + di-trans,octa-cis-undecaprenyl diphosphate + H(+)</text>
        <dbReference type="Rhea" id="RHEA:23708"/>
        <dbReference type="Rhea" id="RHEA-COMP:9602"/>
        <dbReference type="Rhea" id="RHEA-COMP:9603"/>
        <dbReference type="ChEBI" id="CHEBI:15378"/>
        <dbReference type="ChEBI" id="CHEBI:58405"/>
        <dbReference type="ChEBI" id="CHEBI:60033"/>
        <dbReference type="ChEBI" id="CHEBI:78435"/>
        <dbReference type="EC" id="2.4.99.28"/>
    </reaction>
</comment>
<evidence type="ECO:0000256" key="4">
    <source>
        <dbReference type="ARBA" id="ARBA00022618"/>
    </source>
</evidence>
<keyword evidence="6" id="KW-0808">Transferase</keyword>
<name>A0A967B2E8_9MICO</name>
<evidence type="ECO:0000256" key="7">
    <source>
        <dbReference type="ARBA" id="ARBA00022692"/>
    </source>
</evidence>
<evidence type="ECO:0000256" key="6">
    <source>
        <dbReference type="ARBA" id="ARBA00022679"/>
    </source>
</evidence>
<keyword evidence="5" id="KW-0328">Glycosyltransferase</keyword>
<proteinExistence type="inferred from homology"/>
<feature type="transmembrane region" description="Helical" evidence="23">
    <location>
        <begin position="246"/>
        <end position="265"/>
    </location>
</feature>
<evidence type="ECO:0000256" key="21">
    <source>
        <dbReference type="ARBA" id="ARBA00049966"/>
    </source>
</evidence>
<keyword evidence="11 23" id="KW-0472">Membrane</keyword>
<evidence type="ECO:0000256" key="19">
    <source>
        <dbReference type="ARBA" id="ARBA00044770"/>
    </source>
</evidence>
<feature type="transmembrane region" description="Helical" evidence="23">
    <location>
        <begin position="200"/>
        <end position="216"/>
    </location>
</feature>
<dbReference type="InterPro" id="IPR018365">
    <property type="entry name" value="Cell_cycle_FtsW-rel_CS"/>
</dbReference>
<evidence type="ECO:0000256" key="10">
    <source>
        <dbReference type="ARBA" id="ARBA00022989"/>
    </source>
</evidence>
<evidence type="ECO:0000256" key="13">
    <source>
        <dbReference type="ARBA" id="ARBA00023316"/>
    </source>
</evidence>
<feature type="transmembrane region" description="Helical" evidence="23">
    <location>
        <begin position="222"/>
        <end position="239"/>
    </location>
</feature>
<evidence type="ECO:0000256" key="9">
    <source>
        <dbReference type="ARBA" id="ARBA00022984"/>
    </source>
</evidence>
<dbReference type="InterPro" id="IPR013437">
    <property type="entry name" value="FtsW"/>
</dbReference>
<comment type="similarity">
    <text evidence="16">Belongs to the SEDS family. FtsW subfamily.</text>
</comment>
<feature type="transmembrane region" description="Helical" evidence="23">
    <location>
        <begin position="67"/>
        <end position="89"/>
    </location>
</feature>
<feature type="transmembrane region" description="Helical" evidence="23">
    <location>
        <begin position="137"/>
        <end position="158"/>
    </location>
</feature>
<dbReference type="GO" id="GO:0051301">
    <property type="term" value="P:cell division"/>
    <property type="evidence" value="ECO:0007669"/>
    <property type="project" value="UniProtKB-KW"/>
</dbReference>
<dbReference type="PANTHER" id="PTHR30474">
    <property type="entry name" value="CELL CYCLE PROTEIN"/>
    <property type="match status" value="1"/>
</dbReference>
<comment type="function">
    <text evidence="21">Peptidoglycan polymerase that is essential for cell division.</text>
</comment>
<comment type="caution">
    <text evidence="24">The sequence shown here is derived from an EMBL/GenBank/DDBJ whole genome shotgun (WGS) entry which is preliminary data.</text>
</comment>
<keyword evidence="8" id="KW-0133">Cell shape</keyword>
<feature type="transmembrane region" description="Helical" evidence="23">
    <location>
        <begin position="398"/>
        <end position="420"/>
    </location>
</feature>
<keyword evidence="13" id="KW-0961">Cell wall biogenesis/degradation</keyword>
<dbReference type="PANTHER" id="PTHR30474:SF2">
    <property type="entry name" value="PEPTIDOGLYCAN GLYCOSYLTRANSFERASE FTSW-RELATED"/>
    <property type="match status" value="1"/>
</dbReference>
<evidence type="ECO:0000313" key="25">
    <source>
        <dbReference type="Proteomes" id="UP000744769"/>
    </source>
</evidence>
<evidence type="ECO:0000256" key="20">
    <source>
        <dbReference type="ARBA" id="ARBA00049902"/>
    </source>
</evidence>
<dbReference type="EC" id="2.4.99.28" evidence="19"/>
<dbReference type="PROSITE" id="PS00428">
    <property type="entry name" value="FTSW_RODA_SPOVE"/>
    <property type="match status" value="1"/>
</dbReference>
<dbReference type="Proteomes" id="UP000744769">
    <property type="component" value="Unassembled WGS sequence"/>
</dbReference>
<keyword evidence="12" id="KW-0131">Cell cycle</keyword>
<evidence type="ECO:0000313" key="24">
    <source>
        <dbReference type="EMBL" id="NHN56035.1"/>
    </source>
</evidence>
<evidence type="ECO:0000256" key="17">
    <source>
        <dbReference type="ARBA" id="ARBA00041185"/>
    </source>
</evidence>
<comment type="subcellular location">
    <subcellularLocation>
        <location evidence="1">Cell membrane</location>
        <topology evidence="1">Multi-pass membrane protein</topology>
    </subcellularLocation>
</comment>
<reference evidence="24" key="1">
    <citation type="submission" date="2020-03" db="EMBL/GenBank/DDBJ databases">
        <title>Draft sequencing of Calidifontibacter sp. DB0510.</title>
        <authorList>
            <person name="Kim D.-U."/>
        </authorList>
    </citation>
    <scope>NUCLEOTIDE SEQUENCE</scope>
    <source>
        <strain evidence="24">DB0510</strain>
    </source>
</reference>
<dbReference type="GO" id="GO:0005886">
    <property type="term" value="C:plasma membrane"/>
    <property type="evidence" value="ECO:0007669"/>
    <property type="project" value="UniProtKB-SubCell"/>
</dbReference>
<dbReference type="GO" id="GO:0071555">
    <property type="term" value="P:cell wall organization"/>
    <property type="evidence" value="ECO:0007669"/>
    <property type="project" value="UniProtKB-KW"/>
</dbReference>
<dbReference type="GO" id="GO:0009252">
    <property type="term" value="P:peptidoglycan biosynthetic process"/>
    <property type="evidence" value="ECO:0007669"/>
    <property type="project" value="UniProtKB-KW"/>
</dbReference>
<keyword evidence="7 23" id="KW-0812">Transmembrane</keyword>
<organism evidence="24 25">
    <name type="scientific">Metallococcus carri</name>
    <dbReference type="NCBI Taxonomy" id="1656884"/>
    <lineage>
        <taxon>Bacteria</taxon>
        <taxon>Bacillati</taxon>
        <taxon>Actinomycetota</taxon>
        <taxon>Actinomycetes</taxon>
        <taxon>Micrococcales</taxon>
        <taxon>Dermacoccaceae</taxon>
        <taxon>Metallococcus</taxon>
    </lineage>
</organism>
<dbReference type="GO" id="GO:0015648">
    <property type="term" value="F:lipid-linked peptidoglycan transporter activity"/>
    <property type="evidence" value="ECO:0007669"/>
    <property type="project" value="TreeGrafter"/>
</dbReference>
<gene>
    <name evidence="24" type="primary">ftsW</name>
    <name evidence="24" type="ORF">G9U51_09630</name>
</gene>
<evidence type="ECO:0000256" key="23">
    <source>
        <dbReference type="SAM" id="Phobius"/>
    </source>
</evidence>
<evidence type="ECO:0000256" key="8">
    <source>
        <dbReference type="ARBA" id="ARBA00022960"/>
    </source>
</evidence>
<protein>
    <recommendedName>
        <fullName evidence="17">Probable peptidoglycan glycosyltransferase FtsW</fullName>
        <ecNumber evidence="19">2.4.99.28</ecNumber>
    </recommendedName>
    <alternativeName>
        <fullName evidence="18">Cell division protein FtsW</fullName>
    </alternativeName>
    <alternativeName>
        <fullName evidence="15">Cell wall polymerase</fullName>
    </alternativeName>
    <alternativeName>
        <fullName evidence="14">Peptidoglycan polymerase</fullName>
    </alternativeName>
</protein>
<dbReference type="GO" id="GO:0008955">
    <property type="term" value="F:peptidoglycan glycosyltransferase activity"/>
    <property type="evidence" value="ECO:0007669"/>
    <property type="project" value="UniProtKB-EC"/>
</dbReference>
<feature type="transmembrane region" description="Helical" evidence="23">
    <location>
        <begin position="109"/>
        <end position="130"/>
    </location>
</feature>
<evidence type="ECO:0000256" key="12">
    <source>
        <dbReference type="ARBA" id="ARBA00023306"/>
    </source>
</evidence>
<accession>A0A967B2E8</accession>
<dbReference type="InterPro" id="IPR001182">
    <property type="entry name" value="FtsW/RodA"/>
</dbReference>
<evidence type="ECO:0000256" key="14">
    <source>
        <dbReference type="ARBA" id="ARBA00032370"/>
    </source>
</evidence>
<evidence type="ECO:0000256" key="1">
    <source>
        <dbReference type="ARBA" id="ARBA00004651"/>
    </source>
</evidence>
<sequence>MSSSSRPRLRPWTCSPATAPGVTPSPTPSARSTTTGGPEPVTTASPTKSGFDARSFSQRLTSPVAPYYLLLGATTLLLVFGLIMVLSASSVTSYAGGHGSAYAVFNKQAMFAVIGVIAAVIAARLPVAWWKRLAFPIYGLALALQMLVFSPLGVNVLGNTNWIRVAGFTMQPSEMGKLAIVLICAVVLERKRRHLARPKHVLIVLVPMVLLLLGLVMAGHDLGTTMVLALTAGAVLWVAGLNWKFFGGALAVAVVALGAAVKFSGNRSARFDAWLGTCVNEHTAGCYQKVHGLYAMADGGWWGVGLGASREKWFWLPEAHNDFIFAIVGEELGLPGTLAVIGLYAVLGYACYRLIATSKDFFVRLATAGVMAWILAQAMINIGSVIGLLPIIGVPLPLMSSGGSALVMALVGLGMVISFARNEPECKAALAQRPSMVRRTLAVMPTHRNR</sequence>
<evidence type="ECO:0000256" key="2">
    <source>
        <dbReference type="ARBA" id="ARBA00004752"/>
    </source>
</evidence>
<evidence type="ECO:0000256" key="15">
    <source>
        <dbReference type="ARBA" id="ARBA00033270"/>
    </source>
</evidence>
<keyword evidence="10 23" id="KW-1133">Transmembrane helix</keyword>
<keyword evidence="9" id="KW-0573">Peptidoglycan synthesis</keyword>
<evidence type="ECO:0000256" key="5">
    <source>
        <dbReference type="ARBA" id="ARBA00022676"/>
    </source>
</evidence>
<keyword evidence="3" id="KW-1003">Cell membrane</keyword>
<keyword evidence="25" id="KW-1185">Reference proteome</keyword>
<dbReference type="Pfam" id="PF01098">
    <property type="entry name" value="FTSW_RODA_SPOVE"/>
    <property type="match status" value="1"/>
</dbReference>
<dbReference type="GO" id="GO:0008360">
    <property type="term" value="P:regulation of cell shape"/>
    <property type="evidence" value="ECO:0007669"/>
    <property type="project" value="UniProtKB-KW"/>
</dbReference>
<feature type="transmembrane region" description="Helical" evidence="23">
    <location>
        <begin position="368"/>
        <end position="392"/>
    </location>
</feature>
<comment type="pathway">
    <text evidence="2">Cell wall biogenesis; peptidoglycan biosynthesis.</text>
</comment>
<evidence type="ECO:0000256" key="11">
    <source>
        <dbReference type="ARBA" id="ARBA00023136"/>
    </source>
</evidence>
<feature type="transmembrane region" description="Helical" evidence="23">
    <location>
        <begin position="338"/>
        <end position="356"/>
    </location>
</feature>
<evidence type="ECO:0000256" key="18">
    <source>
        <dbReference type="ARBA" id="ARBA00041418"/>
    </source>
</evidence>